<organism evidence="2 3">
    <name type="scientific">Ceratodon purpureus</name>
    <name type="common">Fire moss</name>
    <name type="synonym">Dicranum purpureum</name>
    <dbReference type="NCBI Taxonomy" id="3225"/>
    <lineage>
        <taxon>Eukaryota</taxon>
        <taxon>Viridiplantae</taxon>
        <taxon>Streptophyta</taxon>
        <taxon>Embryophyta</taxon>
        <taxon>Bryophyta</taxon>
        <taxon>Bryophytina</taxon>
        <taxon>Bryopsida</taxon>
        <taxon>Dicranidae</taxon>
        <taxon>Pseudoditrichales</taxon>
        <taxon>Ditrichaceae</taxon>
        <taxon>Ceratodon</taxon>
    </lineage>
</organism>
<evidence type="ECO:0000256" key="1">
    <source>
        <dbReference type="SAM" id="SignalP"/>
    </source>
</evidence>
<dbReference type="AlphaFoldDB" id="A0A8T0J9J6"/>
<protein>
    <recommendedName>
        <fullName evidence="4">Secreted protein</fullName>
    </recommendedName>
</protein>
<feature type="chain" id="PRO_5035750530" description="Secreted protein" evidence="1">
    <location>
        <begin position="24"/>
        <end position="70"/>
    </location>
</feature>
<evidence type="ECO:0000313" key="3">
    <source>
        <dbReference type="Proteomes" id="UP000822688"/>
    </source>
</evidence>
<reference evidence="2" key="1">
    <citation type="submission" date="2020-06" db="EMBL/GenBank/DDBJ databases">
        <title>WGS assembly of Ceratodon purpureus strain R40.</title>
        <authorList>
            <person name="Carey S.B."/>
            <person name="Jenkins J."/>
            <person name="Shu S."/>
            <person name="Lovell J.T."/>
            <person name="Sreedasyam A."/>
            <person name="Maumus F."/>
            <person name="Tiley G.P."/>
            <person name="Fernandez-Pozo N."/>
            <person name="Barry K."/>
            <person name="Chen C."/>
            <person name="Wang M."/>
            <person name="Lipzen A."/>
            <person name="Daum C."/>
            <person name="Saski C.A."/>
            <person name="Payton A.C."/>
            <person name="Mcbreen J.C."/>
            <person name="Conrad R.E."/>
            <person name="Kollar L.M."/>
            <person name="Olsson S."/>
            <person name="Huttunen S."/>
            <person name="Landis J.B."/>
            <person name="Wickett N.J."/>
            <person name="Johnson M.G."/>
            <person name="Rensing S.A."/>
            <person name="Grimwood J."/>
            <person name="Schmutz J."/>
            <person name="Mcdaniel S.F."/>
        </authorList>
    </citation>
    <scope>NUCLEOTIDE SEQUENCE</scope>
    <source>
        <strain evidence="2">R40</strain>
    </source>
</reference>
<proteinExistence type="predicted"/>
<comment type="caution">
    <text evidence="2">The sequence shown here is derived from an EMBL/GenBank/DDBJ whole genome shotgun (WGS) entry which is preliminary data.</text>
</comment>
<dbReference type="Proteomes" id="UP000822688">
    <property type="component" value="Chromosome 1"/>
</dbReference>
<evidence type="ECO:0000313" key="2">
    <source>
        <dbReference type="EMBL" id="KAG0591802.1"/>
    </source>
</evidence>
<accession>A0A8T0J9J6</accession>
<gene>
    <name evidence="2" type="ORF">KC19_1G203300</name>
</gene>
<dbReference type="EMBL" id="CM026421">
    <property type="protein sequence ID" value="KAG0591802.1"/>
    <property type="molecule type" value="Genomic_DNA"/>
</dbReference>
<evidence type="ECO:0008006" key="4">
    <source>
        <dbReference type="Google" id="ProtNLM"/>
    </source>
</evidence>
<sequence>MFRICFQILFIFGLHLCEDWTHGEWAFNLKLLMVSRPCVHTIFCSVSCRCAAEFHVLFDNYRTTTFRVLS</sequence>
<keyword evidence="3" id="KW-1185">Reference proteome</keyword>
<keyword evidence="1" id="KW-0732">Signal</keyword>
<name>A0A8T0J9J6_CERPU</name>
<feature type="signal peptide" evidence="1">
    <location>
        <begin position="1"/>
        <end position="23"/>
    </location>
</feature>